<name>A0A1G2HX82_9BACT</name>
<keyword evidence="1" id="KW-1133">Transmembrane helix</keyword>
<evidence type="ECO:0000313" key="2">
    <source>
        <dbReference type="EMBL" id="OGZ67077.1"/>
    </source>
</evidence>
<comment type="caution">
    <text evidence="2">The sequence shown here is derived from an EMBL/GenBank/DDBJ whole genome shotgun (WGS) entry which is preliminary data.</text>
</comment>
<dbReference type="AlphaFoldDB" id="A0A1G2HX82"/>
<dbReference type="Pfam" id="PF07963">
    <property type="entry name" value="N_methyl"/>
    <property type="match status" value="1"/>
</dbReference>
<evidence type="ECO:0008006" key="4">
    <source>
        <dbReference type="Google" id="ProtNLM"/>
    </source>
</evidence>
<reference evidence="2 3" key="1">
    <citation type="journal article" date="2016" name="Nat. Commun.">
        <title>Thousands of microbial genomes shed light on interconnected biogeochemical processes in an aquifer system.</title>
        <authorList>
            <person name="Anantharaman K."/>
            <person name="Brown C.T."/>
            <person name="Hug L.A."/>
            <person name="Sharon I."/>
            <person name="Castelle C.J."/>
            <person name="Probst A.J."/>
            <person name="Thomas B.C."/>
            <person name="Singh A."/>
            <person name="Wilkins M.J."/>
            <person name="Karaoz U."/>
            <person name="Brodie E.L."/>
            <person name="Williams K.H."/>
            <person name="Hubbard S.S."/>
            <person name="Banfield J.F."/>
        </authorList>
    </citation>
    <scope>NUCLEOTIDE SEQUENCE [LARGE SCALE GENOMIC DNA]</scope>
</reference>
<organism evidence="2 3">
    <name type="scientific">Candidatus Staskawiczbacteria bacterium RIFCSPHIGHO2_02_FULL_34_9</name>
    <dbReference type="NCBI Taxonomy" id="1802206"/>
    <lineage>
        <taxon>Bacteria</taxon>
        <taxon>Candidatus Staskawicziibacteriota</taxon>
    </lineage>
</organism>
<gene>
    <name evidence="2" type="ORF">A3D35_02820</name>
</gene>
<accession>A0A1G2HX82</accession>
<dbReference type="InterPro" id="IPR012902">
    <property type="entry name" value="N_methyl_site"/>
</dbReference>
<dbReference type="EMBL" id="MHOS01000045">
    <property type="protein sequence ID" value="OGZ67077.1"/>
    <property type="molecule type" value="Genomic_DNA"/>
</dbReference>
<evidence type="ECO:0000256" key="1">
    <source>
        <dbReference type="SAM" id="Phobius"/>
    </source>
</evidence>
<dbReference type="STRING" id="1802206.A3D35_02820"/>
<protein>
    <recommendedName>
        <fullName evidence="4">Prepilin-type N-terminal cleavage/methylation domain-containing protein</fullName>
    </recommendedName>
</protein>
<proteinExistence type="predicted"/>
<sequence length="201" mass="22676">MFNFFKKINYKFKPILKKEGGFNQLNNFFKEKINAKRYSTGFTMIEIIITIAVLSVGIIGTYNAFYSIMNVADTMSYRLTAAYLAQEGIDIVKNIRDGSFVAGVAFNSGLTSCAGGCQADYKAGTAVEQRPNQLQPYIGSFLKINSDGFYGYDLGTDTKFKREITINQVSLDELQVDSEVFWNYNGKDYSVKSSGYLYNWH</sequence>
<evidence type="ECO:0000313" key="3">
    <source>
        <dbReference type="Proteomes" id="UP000176421"/>
    </source>
</evidence>
<keyword evidence="1" id="KW-0812">Transmembrane</keyword>
<keyword evidence="1" id="KW-0472">Membrane</keyword>
<feature type="transmembrane region" description="Helical" evidence="1">
    <location>
        <begin position="42"/>
        <end position="65"/>
    </location>
</feature>
<dbReference type="Proteomes" id="UP000176421">
    <property type="component" value="Unassembled WGS sequence"/>
</dbReference>
<dbReference type="NCBIfam" id="TIGR02532">
    <property type="entry name" value="IV_pilin_GFxxxE"/>
    <property type="match status" value="1"/>
</dbReference>